<dbReference type="Proteomes" id="UP000299102">
    <property type="component" value="Unassembled WGS sequence"/>
</dbReference>
<comment type="caution">
    <text evidence="1">The sequence shown here is derived from an EMBL/GenBank/DDBJ whole genome shotgun (WGS) entry which is preliminary data.</text>
</comment>
<proteinExistence type="predicted"/>
<dbReference type="EMBL" id="BGZK01000930">
    <property type="protein sequence ID" value="GBP65481.1"/>
    <property type="molecule type" value="Genomic_DNA"/>
</dbReference>
<protein>
    <submittedName>
        <fullName evidence="1">Uncharacterized protein</fullName>
    </submittedName>
</protein>
<evidence type="ECO:0000313" key="2">
    <source>
        <dbReference type="Proteomes" id="UP000299102"/>
    </source>
</evidence>
<gene>
    <name evidence="1" type="ORF">EVAR_38819_1</name>
</gene>
<dbReference type="AlphaFoldDB" id="A0A4C1XNT1"/>
<evidence type="ECO:0000313" key="1">
    <source>
        <dbReference type="EMBL" id="GBP65481.1"/>
    </source>
</evidence>
<accession>A0A4C1XNT1</accession>
<sequence>MDSYSPKGNTRTLSAYWEGTKYLMKGIELMEVALGRWRGNQANGGRGLEFSLTERKATTEVASLFRLGCILASSSHGYMLMKMQTVTSTRA</sequence>
<organism evidence="1 2">
    <name type="scientific">Eumeta variegata</name>
    <name type="common">Bagworm moth</name>
    <name type="synonym">Eumeta japonica</name>
    <dbReference type="NCBI Taxonomy" id="151549"/>
    <lineage>
        <taxon>Eukaryota</taxon>
        <taxon>Metazoa</taxon>
        <taxon>Ecdysozoa</taxon>
        <taxon>Arthropoda</taxon>
        <taxon>Hexapoda</taxon>
        <taxon>Insecta</taxon>
        <taxon>Pterygota</taxon>
        <taxon>Neoptera</taxon>
        <taxon>Endopterygota</taxon>
        <taxon>Lepidoptera</taxon>
        <taxon>Glossata</taxon>
        <taxon>Ditrysia</taxon>
        <taxon>Tineoidea</taxon>
        <taxon>Psychidae</taxon>
        <taxon>Oiketicinae</taxon>
        <taxon>Eumeta</taxon>
    </lineage>
</organism>
<reference evidence="1 2" key="1">
    <citation type="journal article" date="2019" name="Commun. Biol.">
        <title>The bagworm genome reveals a unique fibroin gene that provides high tensile strength.</title>
        <authorList>
            <person name="Kono N."/>
            <person name="Nakamura H."/>
            <person name="Ohtoshi R."/>
            <person name="Tomita M."/>
            <person name="Numata K."/>
            <person name="Arakawa K."/>
        </authorList>
    </citation>
    <scope>NUCLEOTIDE SEQUENCE [LARGE SCALE GENOMIC DNA]</scope>
</reference>
<name>A0A4C1XNT1_EUMVA</name>
<keyword evidence="2" id="KW-1185">Reference proteome</keyword>